<keyword evidence="1" id="KW-0812">Transmembrane</keyword>
<keyword evidence="1" id="KW-1133">Transmembrane helix</keyword>
<sequence length="330" mass="36804">MCFHWVVKHFTSNPYYPKGNQNLKACLTIFYNQDHNLWDQNLEFIDGFNSAIHDSTRVPHPLPFLGCPLSHPLFNVWTIPPIRSRLGDTDRDHLREVHCRLGSGHREVVLGFYMLISLLVFAWFPPLPRRSCQAKTAATFLGHELFEDLLGSSAEACITLCNHPLCFGLHISKISGDFVICRFGSSGIRFWGGDYEGVAVISLLPGSALRSGAIALAYSASPLEHYYATSDGKGVIDEIGGNVKRLVSQKVMSKGEAIVVQFAEKFTHATSQLIQSNQIYYVEEHIKKECLLLAFCEHFPQDAGRKVSIVNDTYTPPSLVWSSGSSRADV</sequence>
<evidence type="ECO:0000313" key="3">
    <source>
        <dbReference type="Proteomes" id="UP001159363"/>
    </source>
</evidence>
<evidence type="ECO:0000313" key="2">
    <source>
        <dbReference type="EMBL" id="KAJ8884941.1"/>
    </source>
</evidence>
<comment type="caution">
    <text evidence="2">The sequence shown here is derived from an EMBL/GenBank/DDBJ whole genome shotgun (WGS) entry which is preliminary data.</text>
</comment>
<protein>
    <submittedName>
        <fullName evidence="2">Uncharacterized protein</fullName>
    </submittedName>
</protein>
<gene>
    <name evidence="2" type="ORF">PR048_011137</name>
</gene>
<proteinExistence type="predicted"/>
<keyword evidence="1" id="KW-0472">Membrane</keyword>
<feature type="transmembrane region" description="Helical" evidence="1">
    <location>
        <begin position="108"/>
        <end position="125"/>
    </location>
</feature>
<accession>A0ABQ9HKQ1</accession>
<dbReference type="Proteomes" id="UP001159363">
    <property type="component" value="Chromosome X"/>
</dbReference>
<evidence type="ECO:0000256" key="1">
    <source>
        <dbReference type="SAM" id="Phobius"/>
    </source>
</evidence>
<keyword evidence="3" id="KW-1185">Reference proteome</keyword>
<reference evidence="2 3" key="1">
    <citation type="submission" date="2023-02" db="EMBL/GenBank/DDBJ databases">
        <title>LHISI_Scaffold_Assembly.</title>
        <authorList>
            <person name="Stuart O.P."/>
            <person name="Cleave R."/>
            <person name="Magrath M.J.L."/>
            <person name="Mikheyev A.S."/>
        </authorList>
    </citation>
    <scope>NUCLEOTIDE SEQUENCE [LARGE SCALE GENOMIC DNA]</scope>
    <source>
        <strain evidence="2">Daus_M_001</strain>
        <tissue evidence="2">Leg muscle</tissue>
    </source>
</reference>
<dbReference type="EMBL" id="JARBHB010000004">
    <property type="protein sequence ID" value="KAJ8884941.1"/>
    <property type="molecule type" value="Genomic_DNA"/>
</dbReference>
<name>A0ABQ9HKQ1_9NEOP</name>
<organism evidence="2 3">
    <name type="scientific">Dryococelus australis</name>
    <dbReference type="NCBI Taxonomy" id="614101"/>
    <lineage>
        <taxon>Eukaryota</taxon>
        <taxon>Metazoa</taxon>
        <taxon>Ecdysozoa</taxon>
        <taxon>Arthropoda</taxon>
        <taxon>Hexapoda</taxon>
        <taxon>Insecta</taxon>
        <taxon>Pterygota</taxon>
        <taxon>Neoptera</taxon>
        <taxon>Polyneoptera</taxon>
        <taxon>Phasmatodea</taxon>
        <taxon>Verophasmatodea</taxon>
        <taxon>Anareolatae</taxon>
        <taxon>Phasmatidae</taxon>
        <taxon>Eurycanthinae</taxon>
        <taxon>Dryococelus</taxon>
    </lineage>
</organism>